<evidence type="ECO:0000256" key="4">
    <source>
        <dbReference type="ARBA" id="ARBA00022692"/>
    </source>
</evidence>
<dbReference type="GO" id="GO:0016758">
    <property type="term" value="F:hexosyltransferase activity"/>
    <property type="evidence" value="ECO:0007669"/>
    <property type="project" value="InterPro"/>
</dbReference>
<feature type="transmembrane region" description="Helical" evidence="9">
    <location>
        <begin position="430"/>
        <end position="456"/>
    </location>
</feature>
<name>A0A4S4FJ22_9MICO</name>
<reference evidence="10 11" key="1">
    <citation type="submission" date="2019-04" db="EMBL/GenBank/DDBJ databases">
        <authorList>
            <person name="Jiang L."/>
        </authorList>
    </citation>
    <scope>NUCLEOTIDE SEQUENCE [LARGE SCALE GENOMIC DNA]</scope>
    <source>
        <strain evidence="10 11">YIM 131853</strain>
    </source>
</reference>
<dbReference type="EMBL" id="SSSM01000005">
    <property type="protein sequence ID" value="THG30279.1"/>
    <property type="molecule type" value="Genomic_DNA"/>
</dbReference>
<evidence type="ECO:0000313" key="10">
    <source>
        <dbReference type="EMBL" id="THG30279.1"/>
    </source>
</evidence>
<feature type="transmembrane region" description="Helical" evidence="9">
    <location>
        <begin position="480"/>
        <end position="501"/>
    </location>
</feature>
<protein>
    <submittedName>
        <fullName evidence="10">DUF2029 domain-containing protein</fullName>
    </submittedName>
</protein>
<feature type="region of interest" description="Disordered" evidence="8">
    <location>
        <begin position="180"/>
        <end position="206"/>
    </location>
</feature>
<dbReference type="GO" id="GO:0005886">
    <property type="term" value="C:plasma membrane"/>
    <property type="evidence" value="ECO:0007669"/>
    <property type="project" value="UniProtKB-SubCell"/>
</dbReference>
<comment type="caution">
    <text evidence="10">The sequence shown here is derived from an EMBL/GenBank/DDBJ whole genome shotgun (WGS) entry which is preliminary data.</text>
</comment>
<feature type="transmembrane region" description="Helical" evidence="9">
    <location>
        <begin position="33"/>
        <end position="52"/>
    </location>
</feature>
<feature type="compositionally biased region" description="Low complexity" evidence="8">
    <location>
        <begin position="184"/>
        <end position="201"/>
    </location>
</feature>
<gene>
    <name evidence="10" type="ORF">E6C64_16220</name>
</gene>
<feature type="transmembrane region" description="Helical" evidence="9">
    <location>
        <begin position="72"/>
        <end position="92"/>
    </location>
</feature>
<dbReference type="Pfam" id="PF09594">
    <property type="entry name" value="GT87"/>
    <property type="match status" value="1"/>
</dbReference>
<feature type="transmembrane region" description="Helical" evidence="9">
    <location>
        <begin position="395"/>
        <end position="418"/>
    </location>
</feature>
<evidence type="ECO:0000256" key="8">
    <source>
        <dbReference type="SAM" id="MobiDB-lite"/>
    </source>
</evidence>
<comment type="subcellular location">
    <subcellularLocation>
        <location evidence="1">Cell membrane</location>
        <topology evidence="1">Multi-pass membrane protein</topology>
    </subcellularLocation>
</comment>
<evidence type="ECO:0000256" key="3">
    <source>
        <dbReference type="ARBA" id="ARBA00022679"/>
    </source>
</evidence>
<sequence>MSGAPPSDGRCRAEQPGNSGFESRSREDGPVRIALTVLSLGALTVLTAIGVLSFDSFEKAPSGGFFYRSDGLPLMLCAAGGWALFAVALLGLRRVSAKAVPWLVFGGAIAIGLAALAGPPNTSTDSARYAWDGIVQKADVSPYEYVPADTALEGLKPDWLFPAATTAADGTQECVGERIGTIESGPSDGSSDGGDAASATDDVSDSGDVRCTALNRPLVPTIYPPLAELYFLAVRLFVPSEVSYIAFQVAGLLVSLGITAVLLRVLRRSGRPLWWAALWAWCPLVASEAVTNSHVDVLGAGLALIATALVASGRPWRGGIALGLAIAAKLIPVIAAPALLRRSPVKIIGAAIVTFALLYVPYVLTTGLKVIGYLPGYLSEEGYENGTRFVLIPGWVPPMLAAAIVAAVLAVTAGVVLWKTPPSNPWVGQLVMIGVTLIAVSPRYAWYALLLIPFIAMSGRWEWFAVALALTFRLVTPPNAAFATALIVAAVVVAVGSWLRATPEQRARLLRRRPAVPSA</sequence>
<proteinExistence type="inferred from homology"/>
<feature type="transmembrane region" description="Helical" evidence="9">
    <location>
        <begin position="245"/>
        <end position="266"/>
    </location>
</feature>
<dbReference type="OrthoDB" id="3362857at2"/>
<evidence type="ECO:0000313" key="11">
    <source>
        <dbReference type="Proteomes" id="UP000309133"/>
    </source>
</evidence>
<dbReference type="Proteomes" id="UP000309133">
    <property type="component" value="Unassembled WGS sequence"/>
</dbReference>
<evidence type="ECO:0000256" key="5">
    <source>
        <dbReference type="ARBA" id="ARBA00022989"/>
    </source>
</evidence>
<keyword evidence="4 9" id="KW-0812">Transmembrane</keyword>
<accession>A0A4S4FJ22</accession>
<keyword evidence="11" id="KW-1185">Reference proteome</keyword>
<feature type="transmembrane region" description="Helical" evidence="9">
    <location>
        <begin position="99"/>
        <end position="118"/>
    </location>
</feature>
<feature type="region of interest" description="Disordered" evidence="8">
    <location>
        <begin position="1"/>
        <end position="26"/>
    </location>
</feature>
<dbReference type="AlphaFoldDB" id="A0A4S4FJ22"/>
<keyword evidence="3" id="KW-0808">Transferase</keyword>
<feature type="transmembrane region" description="Helical" evidence="9">
    <location>
        <begin position="272"/>
        <end position="290"/>
    </location>
</feature>
<feature type="transmembrane region" description="Helical" evidence="9">
    <location>
        <begin position="347"/>
        <end position="375"/>
    </location>
</feature>
<evidence type="ECO:0000256" key="6">
    <source>
        <dbReference type="ARBA" id="ARBA00023136"/>
    </source>
</evidence>
<organism evidence="10 11">
    <name type="scientific">Naasia lichenicola</name>
    <dbReference type="NCBI Taxonomy" id="2565933"/>
    <lineage>
        <taxon>Bacteria</taxon>
        <taxon>Bacillati</taxon>
        <taxon>Actinomycetota</taxon>
        <taxon>Actinomycetes</taxon>
        <taxon>Micrococcales</taxon>
        <taxon>Microbacteriaceae</taxon>
        <taxon>Naasia</taxon>
    </lineage>
</organism>
<evidence type="ECO:0000256" key="9">
    <source>
        <dbReference type="SAM" id="Phobius"/>
    </source>
</evidence>
<keyword evidence="5 9" id="KW-1133">Transmembrane helix</keyword>
<keyword evidence="6 9" id="KW-0472">Membrane</keyword>
<evidence type="ECO:0000256" key="1">
    <source>
        <dbReference type="ARBA" id="ARBA00004651"/>
    </source>
</evidence>
<comment type="similarity">
    <text evidence="7">Belongs to the glycosyltransferase 87 family.</text>
</comment>
<dbReference type="InterPro" id="IPR018584">
    <property type="entry name" value="GT87"/>
</dbReference>
<evidence type="ECO:0000256" key="2">
    <source>
        <dbReference type="ARBA" id="ARBA00022475"/>
    </source>
</evidence>
<evidence type="ECO:0000256" key="7">
    <source>
        <dbReference type="ARBA" id="ARBA00024033"/>
    </source>
</evidence>
<feature type="transmembrane region" description="Helical" evidence="9">
    <location>
        <begin position="320"/>
        <end position="340"/>
    </location>
</feature>
<keyword evidence="2" id="KW-1003">Cell membrane</keyword>